<protein>
    <submittedName>
        <fullName evidence="10">Chemotaxis response regulator protein-glutamate methylesterase</fullName>
    </submittedName>
</protein>
<evidence type="ECO:0000259" key="7">
    <source>
        <dbReference type="PROSITE" id="PS50113"/>
    </source>
</evidence>
<dbReference type="EMBL" id="AP024238">
    <property type="protein sequence ID" value="BCO27523.1"/>
    <property type="molecule type" value="Genomic_DNA"/>
</dbReference>
<dbReference type="RefSeq" id="WP_223912619.1">
    <property type="nucleotide sequence ID" value="NZ_AP024238.1"/>
</dbReference>
<evidence type="ECO:0000256" key="3">
    <source>
        <dbReference type="PROSITE-ProRule" id="PRU00169"/>
    </source>
</evidence>
<keyword evidence="3" id="KW-0597">Phosphoprotein</keyword>
<dbReference type="SUPFAM" id="SSF141868">
    <property type="entry name" value="EAL domain-like"/>
    <property type="match status" value="1"/>
</dbReference>
<dbReference type="Pfam" id="PF01590">
    <property type="entry name" value="GAF"/>
    <property type="match status" value="1"/>
</dbReference>
<dbReference type="Gene3D" id="1.20.120.30">
    <property type="entry name" value="Aspartate receptor, ligand-binding domain"/>
    <property type="match status" value="1"/>
</dbReference>
<sequence>MLNPKPLILAIDDSPANLLTLGMALEPDFELQIATSGAMGLTLALEMPPDLILLDIMMPDMDGFETCRQIKAHVLLKDIPVVFVSALTEIESESKGLALGAADFITKPINVEIARQRIHNLLERDALRKDVIAQRNQLKSRLDELDQTKNELLHSQSTLIQSEALKRTILNSLVAEIVVIDRTGVILAVNKPWIRFANENRLVNGALPTSIDIGSNYIEVCQRVCDLSSPDAGGARQALTGIHDVLEGHLPTFSMEYPCHSPTQQRWFKMRVSPLGIEARGGAVISHTDISERKEMELRLRESESHLRAIIFNEPECIKIVDAEGLLTQMNPAGLKMIEADDQEQVVGKPVQDLIAPEYREAFYKMHQRVLAGESVEMEFEVLGLKGGRRWLETHAVPMQTGHQTVQLAVTRDVTSRKQTEQAFKQQLQFGQALNLLAQTILENDDDATILQATTRVVGQTLSLDRVLIYQVSFDKQLVTGLCEWLNPLQTELTSSLGSYPLSFFIGADLALQRSKQAIISHFDDVSPHLQADGSAHMLHQKLHIKSLLWYPFNFDETGYSLLVLNQVFNLRHWSGQELDFLDALSRQVNMALHKIKLIERQKKADEKIHLAASVFSHAREGIFIAKLDGRIVDVNNAFTRITGYQREEVLGQNPRIWSSGRQGIEFYNNMWQQLSQKGHWYGELWNRRKNGDFFAEMLTISAVRDAHGAPEHYVALFSDITDIKEHQEQLDHIAHFDALTNLPNRVLLADRLHQGMLQEQRRGKKLAVVFLDLDGFKTVNDTHGHEAGDQLLISLASRMKQSLREGDTLARIGGDEFVAVIGELDDAQASVPMLRRLLSAASQPLMVDHKVLQVSASLGVTVYPQDQELDADQLLRQADQAMYQAKVSGKNRYSFFDAAQDNGIRSYHESIERMRQGLDNHEFVLFYQPKVNMRTGAVVGAEALIRWQHPQDGLMVPDLFLPVVENHPLAVELGEWVIHTALHQIESWQAQGLHLPVSVNVGARQLQQSGFVSRLQDILAEHPGVAPSSLGIEILETSALEDLVRVSQVIEDCRKLGVMFAMDDFGTGYSSLTYLRRLQVHMLKIDQSFVRNMLGDTDDLAILQGIIGLARSFRREAIAEGVETVAHGTLLLQLGCELAQGYGIAKPMPAHEMSNWVKSWHPATEWLMQRVIVQEALPVLYGRVEHRAWIAAMGAHLRGESLAPPPLDARQCHFGQWLNGPGKDHFHRVPMFGRLEDLHQQVHTLATQMVAEQANGRNAQALAMLPELHGLRDTLLAQLDALLVYQCEN</sequence>
<dbReference type="NCBIfam" id="TIGR00229">
    <property type="entry name" value="sensory_box"/>
    <property type="match status" value="2"/>
</dbReference>
<dbReference type="PANTHER" id="PTHR44757:SF2">
    <property type="entry name" value="BIOFILM ARCHITECTURE MAINTENANCE PROTEIN MBAA"/>
    <property type="match status" value="1"/>
</dbReference>
<dbReference type="InterPro" id="IPR001633">
    <property type="entry name" value="EAL_dom"/>
</dbReference>
<dbReference type="InterPro" id="IPR011006">
    <property type="entry name" value="CheY-like_superfamily"/>
</dbReference>
<keyword evidence="2" id="KW-0418">Kinase</keyword>
<dbReference type="SUPFAM" id="SSF52172">
    <property type="entry name" value="CheY-like"/>
    <property type="match status" value="1"/>
</dbReference>
<organism evidence="10 11">
    <name type="scientific">Rhodoferax lithotrophicus</name>
    <dbReference type="NCBI Taxonomy" id="2798804"/>
    <lineage>
        <taxon>Bacteria</taxon>
        <taxon>Pseudomonadati</taxon>
        <taxon>Pseudomonadota</taxon>
        <taxon>Betaproteobacteria</taxon>
        <taxon>Burkholderiales</taxon>
        <taxon>Comamonadaceae</taxon>
        <taxon>Rhodoferax</taxon>
    </lineage>
</organism>
<evidence type="ECO:0000259" key="5">
    <source>
        <dbReference type="PROSITE" id="PS50110"/>
    </source>
</evidence>
<dbReference type="CDD" id="cd00130">
    <property type="entry name" value="PAS"/>
    <property type="match status" value="2"/>
</dbReference>
<dbReference type="InterPro" id="IPR029787">
    <property type="entry name" value="Nucleotide_cyclase"/>
</dbReference>
<evidence type="ECO:0000256" key="2">
    <source>
        <dbReference type="ARBA" id="ARBA00022777"/>
    </source>
</evidence>
<dbReference type="InterPro" id="IPR003018">
    <property type="entry name" value="GAF"/>
</dbReference>
<dbReference type="InterPro" id="IPR035919">
    <property type="entry name" value="EAL_sf"/>
</dbReference>
<dbReference type="SMART" id="SM00086">
    <property type="entry name" value="PAC"/>
    <property type="match status" value="2"/>
</dbReference>
<dbReference type="Gene3D" id="3.30.450.40">
    <property type="match status" value="1"/>
</dbReference>
<feature type="domain" description="GGDEF" evidence="9">
    <location>
        <begin position="765"/>
        <end position="899"/>
    </location>
</feature>
<dbReference type="InterPro" id="IPR013656">
    <property type="entry name" value="PAS_4"/>
</dbReference>
<dbReference type="CDD" id="cd01949">
    <property type="entry name" value="GGDEF"/>
    <property type="match status" value="1"/>
</dbReference>
<dbReference type="Gene3D" id="3.30.70.270">
    <property type="match status" value="1"/>
</dbReference>
<dbReference type="PROSITE" id="PS50883">
    <property type="entry name" value="EAL"/>
    <property type="match status" value="1"/>
</dbReference>
<dbReference type="PROSITE" id="PS50112">
    <property type="entry name" value="PAS"/>
    <property type="match status" value="2"/>
</dbReference>
<feature type="domain" description="EAL" evidence="8">
    <location>
        <begin position="908"/>
        <end position="1162"/>
    </location>
</feature>
<dbReference type="InterPro" id="IPR000160">
    <property type="entry name" value="GGDEF_dom"/>
</dbReference>
<dbReference type="InterPro" id="IPR043128">
    <property type="entry name" value="Rev_trsase/Diguanyl_cyclase"/>
</dbReference>
<dbReference type="Pfam" id="PF00072">
    <property type="entry name" value="Response_reg"/>
    <property type="match status" value="1"/>
</dbReference>
<dbReference type="InterPro" id="IPR000700">
    <property type="entry name" value="PAS-assoc_C"/>
</dbReference>
<dbReference type="Pfam" id="PF08448">
    <property type="entry name" value="PAS_4"/>
    <property type="match status" value="1"/>
</dbReference>
<dbReference type="NCBIfam" id="TIGR00254">
    <property type="entry name" value="GGDEF"/>
    <property type="match status" value="1"/>
</dbReference>
<dbReference type="SMART" id="SM00052">
    <property type="entry name" value="EAL"/>
    <property type="match status" value="1"/>
</dbReference>
<keyword evidence="11" id="KW-1185">Reference proteome</keyword>
<feature type="coiled-coil region" evidence="4">
    <location>
        <begin position="128"/>
        <end position="155"/>
    </location>
</feature>
<dbReference type="SMART" id="SM00267">
    <property type="entry name" value="GGDEF"/>
    <property type="match status" value="1"/>
</dbReference>
<dbReference type="InterPro" id="IPR052155">
    <property type="entry name" value="Biofilm_reg_signaling"/>
</dbReference>
<dbReference type="Pfam" id="PF00563">
    <property type="entry name" value="EAL"/>
    <property type="match status" value="1"/>
</dbReference>
<keyword evidence="1" id="KW-0808">Transferase</keyword>
<evidence type="ECO:0000256" key="1">
    <source>
        <dbReference type="ARBA" id="ARBA00022679"/>
    </source>
</evidence>
<dbReference type="Gene3D" id="3.20.20.450">
    <property type="entry name" value="EAL domain"/>
    <property type="match status" value="1"/>
</dbReference>
<dbReference type="CDD" id="cd01948">
    <property type="entry name" value="EAL"/>
    <property type="match status" value="1"/>
</dbReference>
<feature type="domain" description="Response regulatory" evidence="5">
    <location>
        <begin position="7"/>
        <end position="122"/>
    </location>
</feature>
<dbReference type="InterPro" id="IPR035965">
    <property type="entry name" value="PAS-like_dom_sf"/>
</dbReference>
<accession>A0ABM7MMM6</accession>
<evidence type="ECO:0000256" key="4">
    <source>
        <dbReference type="SAM" id="Coils"/>
    </source>
</evidence>
<dbReference type="Gene3D" id="3.30.450.20">
    <property type="entry name" value="PAS domain"/>
    <property type="match status" value="3"/>
</dbReference>
<dbReference type="InterPro" id="IPR025991">
    <property type="entry name" value="Chemoreceptor_zinc-bind_dom"/>
</dbReference>
<dbReference type="InterPro" id="IPR000014">
    <property type="entry name" value="PAS"/>
</dbReference>
<dbReference type="PANTHER" id="PTHR44757">
    <property type="entry name" value="DIGUANYLATE CYCLASE DGCP"/>
    <property type="match status" value="1"/>
</dbReference>
<dbReference type="SMART" id="SM00448">
    <property type="entry name" value="REC"/>
    <property type="match status" value="1"/>
</dbReference>
<dbReference type="PROSITE" id="PS50113">
    <property type="entry name" value="PAC"/>
    <property type="match status" value="2"/>
</dbReference>
<dbReference type="SUPFAM" id="SSF55781">
    <property type="entry name" value="GAF domain-like"/>
    <property type="match status" value="1"/>
</dbReference>
<gene>
    <name evidence="10" type="ORF">MIZ03_2411</name>
</gene>
<dbReference type="SMART" id="SM00091">
    <property type="entry name" value="PAS"/>
    <property type="match status" value="2"/>
</dbReference>
<feature type="domain" description="PAC" evidence="7">
    <location>
        <begin position="376"/>
        <end position="426"/>
    </location>
</feature>
<evidence type="ECO:0000313" key="10">
    <source>
        <dbReference type="EMBL" id="BCO27523.1"/>
    </source>
</evidence>
<dbReference type="SUPFAM" id="SSF55785">
    <property type="entry name" value="PYP-like sensor domain (PAS domain)"/>
    <property type="match status" value="3"/>
</dbReference>
<dbReference type="InterPro" id="IPR001789">
    <property type="entry name" value="Sig_transdc_resp-reg_receiver"/>
</dbReference>
<evidence type="ECO:0000259" key="9">
    <source>
        <dbReference type="PROSITE" id="PS50887"/>
    </source>
</evidence>
<feature type="modified residue" description="4-aspartylphosphate" evidence="3">
    <location>
        <position position="55"/>
    </location>
</feature>
<evidence type="ECO:0000259" key="8">
    <source>
        <dbReference type="PROSITE" id="PS50883"/>
    </source>
</evidence>
<dbReference type="InterPro" id="IPR001610">
    <property type="entry name" value="PAC"/>
</dbReference>
<dbReference type="SUPFAM" id="SSF55073">
    <property type="entry name" value="Nucleotide cyclase"/>
    <property type="match status" value="1"/>
</dbReference>
<proteinExistence type="predicted"/>
<dbReference type="Pfam" id="PF00990">
    <property type="entry name" value="GGDEF"/>
    <property type="match status" value="1"/>
</dbReference>
<feature type="domain" description="PAS" evidence="6">
    <location>
        <begin position="615"/>
        <end position="654"/>
    </location>
</feature>
<feature type="domain" description="PAS" evidence="6">
    <location>
        <begin position="303"/>
        <end position="374"/>
    </location>
</feature>
<keyword evidence="4" id="KW-0175">Coiled coil</keyword>
<evidence type="ECO:0000259" key="6">
    <source>
        <dbReference type="PROSITE" id="PS50112"/>
    </source>
</evidence>
<dbReference type="Pfam" id="PF13426">
    <property type="entry name" value="PAS_9"/>
    <property type="match status" value="1"/>
</dbReference>
<dbReference type="PROSITE" id="PS50110">
    <property type="entry name" value="RESPONSE_REGULATORY"/>
    <property type="match status" value="1"/>
</dbReference>
<name>A0ABM7MMM6_9BURK</name>
<dbReference type="Proteomes" id="UP000824366">
    <property type="component" value="Chromosome"/>
</dbReference>
<dbReference type="Pfam" id="PF13682">
    <property type="entry name" value="CZB"/>
    <property type="match status" value="1"/>
</dbReference>
<dbReference type="SMART" id="SM00065">
    <property type="entry name" value="GAF"/>
    <property type="match status" value="1"/>
</dbReference>
<dbReference type="InterPro" id="IPR029016">
    <property type="entry name" value="GAF-like_dom_sf"/>
</dbReference>
<dbReference type="PROSITE" id="PS50887">
    <property type="entry name" value="GGDEF"/>
    <property type="match status" value="1"/>
</dbReference>
<dbReference type="Gene3D" id="3.40.50.2300">
    <property type="match status" value="1"/>
</dbReference>
<feature type="domain" description="PAC" evidence="7">
    <location>
        <begin position="681"/>
        <end position="733"/>
    </location>
</feature>
<evidence type="ECO:0000313" key="11">
    <source>
        <dbReference type="Proteomes" id="UP000824366"/>
    </source>
</evidence>
<reference evidence="10 11" key="1">
    <citation type="journal article" date="2021" name="Microbiol. Spectr.">
        <title>A Single Bacterium Capable of Oxidation and Reduction of Iron at Circumneutral pH.</title>
        <authorList>
            <person name="Kato S."/>
            <person name="Ohkuma M."/>
        </authorList>
    </citation>
    <scope>NUCLEOTIDE SEQUENCE [LARGE SCALE GENOMIC DNA]</scope>
    <source>
        <strain evidence="10 11">MIZ03</strain>
    </source>
</reference>